<feature type="compositionally biased region" description="Low complexity" evidence="1">
    <location>
        <begin position="143"/>
        <end position="154"/>
    </location>
</feature>
<dbReference type="VEuPathDB" id="TriTrypDB:TcCL_NonESM08362"/>
<reference evidence="2" key="1">
    <citation type="journal article" date="2004" name="Acta Trop.">
        <title>Trypanosoma cruzi: cloning and characterization of two genes whose expression is up-regulated in metacyclic trypomastigotes.</title>
        <authorList>
            <person name="Yamada-Ogatta S.F."/>
            <person name="Motta M.C."/>
            <person name="Toma H.K."/>
            <person name="Monteiro-Goes V."/>
            <person name="Avila A.R."/>
            <person name="Muniz B.D."/>
            <person name="Nakamura C."/>
            <person name="Fragoso S.P."/>
            <person name="Goldenberg S."/>
            <person name="Krieger M.A."/>
        </authorList>
    </citation>
    <scope>NUCLEOTIDE SEQUENCE</scope>
</reference>
<dbReference type="AlphaFoldDB" id="Q9BK50"/>
<proteinExistence type="evidence at transcript level"/>
<dbReference type="VEuPathDB" id="TriTrypDB:BCY84_00587"/>
<feature type="region of interest" description="Disordered" evidence="1">
    <location>
        <begin position="1"/>
        <end position="199"/>
    </location>
</feature>
<protein>
    <submittedName>
        <fullName evidence="2">Metaciclina III</fullName>
    </submittedName>
</protein>
<accession>Q9BK50</accession>
<dbReference type="VEuPathDB" id="TriTrypDB:TcCLB.509351.6"/>
<dbReference type="EMBL" id="AF312553">
    <property type="protein sequence ID" value="AAK37449.1"/>
    <property type="molecule type" value="mRNA"/>
</dbReference>
<sequence>MSRRKDNKSHLKEFLRRLRDQGRQGTPQASAGRGRARTGEGSGRYALSFSGRSVVATAPTRGRSYLPRSRKDNEDDSMPLTATKAALSSTDDARGQGREHQRRHRDEETRTSEESSRRRPSRSTESDTHEVVLSESRASVLPSTSTGSRASGSTDPVSEHAARRVDAGRGIGRRRGGDSEKSLKRPRTGGPNVNCRSHH</sequence>
<name>Q9BK50_TRYCR</name>
<dbReference type="VEuPathDB" id="TriTrypDB:TcCLB.510943.44"/>
<evidence type="ECO:0000313" key="2">
    <source>
        <dbReference type="EMBL" id="AAK37449.1"/>
    </source>
</evidence>
<feature type="compositionally biased region" description="Basic and acidic residues" evidence="1">
    <location>
        <begin position="157"/>
        <end position="167"/>
    </location>
</feature>
<evidence type="ECO:0000256" key="1">
    <source>
        <dbReference type="SAM" id="MobiDB-lite"/>
    </source>
</evidence>
<dbReference type="VEuPathDB" id="TriTrypDB:TcBrA4_0131400"/>
<feature type="compositionally biased region" description="Basic and acidic residues" evidence="1">
    <location>
        <begin position="8"/>
        <end position="22"/>
    </location>
</feature>
<dbReference type="VEuPathDB" id="TriTrypDB:TcG_07449"/>
<organism evidence="2">
    <name type="scientific">Trypanosoma cruzi</name>
    <dbReference type="NCBI Taxonomy" id="5693"/>
    <lineage>
        <taxon>Eukaryota</taxon>
        <taxon>Discoba</taxon>
        <taxon>Euglenozoa</taxon>
        <taxon>Kinetoplastea</taxon>
        <taxon>Metakinetoplastina</taxon>
        <taxon>Trypanosomatida</taxon>
        <taxon>Trypanosomatidae</taxon>
        <taxon>Trypanosoma</taxon>
        <taxon>Schizotrypanum</taxon>
    </lineage>
</organism>
<dbReference type="VEuPathDB" id="TriTrypDB:Tc_MARK_3310"/>
<feature type="compositionally biased region" description="Basic and acidic residues" evidence="1">
    <location>
        <begin position="91"/>
        <end position="132"/>
    </location>
</feature>